<protein>
    <submittedName>
        <fullName evidence="3">UDP-glucuronate 4-epimerase</fullName>
    </submittedName>
</protein>
<sequence>MEKVLVTGTAGFIGNAVALRLLQDGYHVIGLDCVTDYYDVTLKEERLKRLTSSNHFTEERIRLEDAEAVMRIFKQHAPSKVIHLAAQAGVRYSLESPQSYVDANVTGFLSILEGARAHSVKHLVYASTSSVYGLDETMPLSTHRGGNHPVSFYAATKKANEAMAHSYAHLFDIPCTGLRFFTVYGPWGRPDMALFKFTKAILEGEPVPLFNHGNMIRDFTYVDDIVEGIVRIANLPPQHSDDWDGKNADPATSSAPYQVFNIGNSDPVQLMDYLAAIEEALGMEAKKEFLPFQAGDVAATFADVTDLIEATGFKPQTSVKAGVANFVKWYRDYYNV</sequence>
<dbReference type="EMBL" id="FPBD01000001">
    <property type="protein sequence ID" value="SFT36005.1"/>
    <property type="molecule type" value="Genomic_DNA"/>
</dbReference>
<dbReference type="Gene3D" id="3.40.50.720">
    <property type="entry name" value="NAD(P)-binding Rossmann-like Domain"/>
    <property type="match status" value="1"/>
</dbReference>
<dbReference type="Pfam" id="PF01370">
    <property type="entry name" value="Epimerase"/>
    <property type="match status" value="1"/>
</dbReference>
<dbReference type="PRINTS" id="PR01713">
    <property type="entry name" value="NUCEPIMERASE"/>
</dbReference>
<evidence type="ECO:0000313" key="4">
    <source>
        <dbReference type="Proteomes" id="UP000183371"/>
    </source>
</evidence>
<proteinExistence type="predicted"/>
<name>A0A1I6XCG2_9HYPH</name>
<dbReference type="CDD" id="cd05253">
    <property type="entry name" value="UDP_GE_SDE_e"/>
    <property type="match status" value="1"/>
</dbReference>
<dbReference type="PANTHER" id="PTHR43574">
    <property type="entry name" value="EPIMERASE-RELATED"/>
    <property type="match status" value="1"/>
</dbReference>
<keyword evidence="4" id="KW-1185">Reference proteome</keyword>
<feature type="domain" description="NAD-dependent epimerase/dehydratase" evidence="2">
    <location>
        <begin position="4"/>
        <end position="235"/>
    </location>
</feature>
<gene>
    <name evidence="3" type="ORF">SAMN05444141_10194</name>
</gene>
<dbReference type="RefSeq" id="WP_054784962.1">
    <property type="nucleotide sequence ID" value="NZ_FPBD01000001.1"/>
</dbReference>
<evidence type="ECO:0000256" key="1">
    <source>
        <dbReference type="ARBA" id="ARBA00023027"/>
    </source>
</evidence>
<dbReference type="InterPro" id="IPR036291">
    <property type="entry name" value="NAD(P)-bd_dom_sf"/>
</dbReference>
<accession>A0A1I6XCG2</accession>
<dbReference type="InterPro" id="IPR001509">
    <property type="entry name" value="Epimerase_deHydtase"/>
</dbReference>
<evidence type="ECO:0000259" key="2">
    <source>
        <dbReference type="Pfam" id="PF01370"/>
    </source>
</evidence>
<dbReference type="SUPFAM" id="SSF51735">
    <property type="entry name" value="NAD(P)-binding Rossmann-fold domains"/>
    <property type="match status" value="1"/>
</dbReference>
<dbReference type="AlphaFoldDB" id="A0A1I6XCG2"/>
<evidence type="ECO:0000313" key="3">
    <source>
        <dbReference type="EMBL" id="SFT36005.1"/>
    </source>
</evidence>
<dbReference type="Proteomes" id="UP000183371">
    <property type="component" value="Unassembled WGS sequence"/>
</dbReference>
<keyword evidence="1" id="KW-0520">NAD</keyword>
<organism evidence="3 4">
    <name type="scientific">Pseudovibrio denitrificans</name>
    <dbReference type="NCBI Taxonomy" id="258256"/>
    <lineage>
        <taxon>Bacteria</taxon>
        <taxon>Pseudomonadati</taxon>
        <taxon>Pseudomonadota</taxon>
        <taxon>Alphaproteobacteria</taxon>
        <taxon>Hyphomicrobiales</taxon>
        <taxon>Stappiaceae</taxon>
        <taxon>Pseudovibrio</taxon>
    </lineage>
</organism>
<reference evidence="4" key="1">
    <citation type="submission" date="2016-10" db="EMBL/GenBank/DDBJ databases">
        <authorList>
            <person name="Varghese N."/>
            <person name="Submissions S."/>
        </authorList>
    </citation>
    <scope>NUCLEOTIDE SEQUENCE [LARGE SCALE GENOMIC DNA]</scope>
    <source>
        <strain evidence="4">DSM 17465</strain>
    </source>
</reference>